<dbReference type="Proteomes" id="UP001054945">
    <property type="component" value="Unassembled WGS sequence"/>
</dbReference>
<organism evidence="1 2">
    <name type="scientific">Caerostris extrusa</name>
    <name type="common">Bark spider</name>
    <name type="synonym">Caerostris bankana</name>
    <dbReference type="NCBI Taxonomy" id="172846"/>
    <lineage>
        <taxon>Eukaryota</taxon>
        <taxon>Metazoa</taxon>
        <taxon>Ecdysozoa</taxon>
        <taxon>Arthropoda</taxon>
        <taxon>Chelicerata</taxon>
        <taxon>Arachnida</taxon>
        <taxon>Araneae</taxon>
        <taxon>Araneomorphae</taxon>
        <taxon>Entelegynae</taxon>
        <taxon>Araneoidea</taxon>
        <taxon>Araneidae</taxon>
        <taxon>Caerostris</taxon>
    </lineage>
</organism>
<gene>
    <name evidence="1" type="ORF">CEXT_692681</name>
</gene>
<evidence type="ECO:0000313" key="2">
    <source>
        <dbReference type="Proteomes" id="UP001054945"/>
    </source>
</evidence>
<proteinExistence type="predicted"/>
<sequence length="94" mass="10346">MIRGLKLLASNQFLSRLAASGTKCRPARARQASNKRVRRSLPIIASTARIPEMAHECLCREGTGVFMSGILTRSICFQLGKDGGDSRLERHTCD</sequence>
<name>A0AAV4QM80_CAEEX</name>
<dbReference type="AlphaFoldDB" id="A0AAV4QM80"/>
<dbReference type="EMBL" id="BPLR01006371">
    <property type="protein sequence ID" value="GIY09384.1"/>
    <property type="molecule type" value="Genomic_DNA"/>
</dbReference>
<accession>A0AAV4QM80</accession>
<comment type="caution">
    <text evidence="1">The sequence shown here is derived from an EMBL/GenBank/DDBJ whole genome shotgun (WGS) entry which is preliminary data.</text>
</comment>
<protein>
    <submittedName>
        <fullName evidence="1">Uncharacterized protein</fullName>
    </submittedName>
</protein>
<evidence type="ECO:0000313" key="1">
    <source>
        <dbReference type="EMBL" id="GIY09384.1"/>
    </source>
</evidence>
<reference evidence="1 2" key="1">
    <citation type="submission" date="2021-06" db="EMBL/GenBank/DDBJ databases">
        <title>Caerostris extrusa draft genome.</title>
        <authorList>
            <person name="Kono N."/>
            <person name="Arakawa K."/>
        </authorList>
    </citation>
    <scope>NUCLEOTIDE SEQUENCE [LARGE SCALE GENOMIC DNA]</scope>
</reference>
<keyword evidence="2" id="KW-1185">Reference proteome</keyword>